<dbReference type="PANTHER" id="PTHR47723:SF19">
    <property type="entry name" value="POLYNUCLEOTIDYL TRANSFERASE, RIBONUCLEASE H-LIKE SUPERFAMILY PROTEIN"/>
    <property type="match status" value="1"/>
</dbReference>
<comment type="caution">
    <text evidence="3">The sequence shown here is derived from an EMBL/GenBank/DDBJ whole genome shotgun (WGS) entry which is preliminary data.</text>
</comment>
<evidence type="ECO:0000313" key="3">
    <source>
        <dbReference type="EMBL" id="KAK4381333.1"/>
    </source>
</evidence>
<keyword evidence="1" id="KW-0812">Transmembrane</keyword>
<sequence length="206" mass="23118">MAVVLSASLYRTLDALSRGPRLGTFQTIPQRNVAIFEGAPFKLNRIISRTLNYLHLLGVVGSGGIIRNHLGQTVLAFQEYLGLTSNTAAKLKAIYRGVKLCIDNNIRKIWVETDTNVAIKLISSPSQGSWHIQNLMQQIRNLLSQTEFMTSHIFREGNQVEIILLTKHVSISILPSYLLITSQEMFSPFLFGYLLVLSLHVVLVRL</sequence>
<dbReference type="Gene3D" id="3.30.420.10">
    <property type="entry name" value="Ribonuclease H-like superfamily/Ribonuclease H"/>
    <property type="match status" value="1"/>
</dbReference>
<reference evidence="3" key="1">
    <citation type="submission" date="2020-06" db="EMBL/GenBank/DDBJ databases">
        <authorList>
            <person name="Li T."/>
            <person name="Hu X."/>
            <person name="Zhang T."/>
            <person name="Song X."/>
            <person name="Zhang H."/>
            <person name="Dai N."/>
            <person name="Sheng W."/>
            <person name="Hou X."/>
            <person name="Wei L."/>
        </authorList>
    </citation>
    <scope>NUCLEOTIDE SEQUENCE</scope>
    <source>
        <strain evidence="3">K16</strain>
        <tissue evidence="3">Leaf</tissue>
    </source>
</reference>
<dbReference type="CDD" id="cd06222">
    <property type="entry name" value="RNase_H_like"/>
    <property type="match status" value="1"/>
</dbReference>
<gene>
    <name evidence="3" type="ORF">Sango_2977800</name>
</gene>
<evidence type="ECO:0000313" key="4">
    <source>
        <dbReference type="Proteomes" id="UP001289374"/>
    </source>
</evidence>
<name>A0AAE1T4D1_9LAMI</name>
<organism evidence="3 4">
    <name type="scientific">Sesamum angolense</name>
    <dbReference type="NCBI Taxonomy" id="2727404"/>
    <lineage>
        <taxon>Eukaryota</taxon>
        <taxon>Viridiplantae</taxon>
        <taxon>Streptophyta</taxon>
        <taxon>Embryophyta</taxon>
        <taxon>Tracheophyta</taxon>
        <taxon>Spermatophyta</taxon>
        <taxon>Magnoliopsida</taxon>
        <taxon>eudicotyledons</taxon>
        <taxon>Gunneridae</taxon>
        <taxon>Pentapetalae</taxon>
        <taxon>asterids</taxon>
        <taxon>lamiids</taxon>
        <taxon>Lamiales</taxon>
        <taxon>Pedaliaceae</taxon>
        <taxon>Sesamum</taxon>
    </lineage>
</organism>
<dbReference type="InterPro" id="IPR002156">
    <property type="entry name" value="RNaseH_domain"/>
</dbReference>
<dbReference type="InterPro" id="IPR012337">
    <property type="entry name" value="RNaseH-like_sf"/>
</dbReference>
<reference evidence="3" key="2">
    <citation type="journal article" date="2024" name="Plant">
        <title>Genomic evolution and insights into agronomic trait innovations of Sesamum species.</title>
        <authorList>
            <person name="Miao H."/>
            <person name="Wang L."/>
            <person name="Qu L."/>
            <person name="Liu H."/>
            <person name="Sun Y."/>
            <person name="Le M."/>
            <person name="Wang Q."/>
            <person name="Wei S."/>
            <person name="Zheng Y."/>
            <person name="Lin W."/>
            <person name="Duan Y."/>
            <person name="Cao H."/>
            <person name="Xiong S."/>
            <person name="Wang X."/>
            <person name="Wei L."/>
            <person name="Li C."/>
            <person name="Ma Q."/>
            <person name="Ju M."/>
            <person name="Zhao R."/>
            <person name="Li G."/>
            <person name="Mu C."/>
            <person name="Tian Q."/>
            <person name="Mei H."/>
            <person name="Zhang T."/>
            <person name="Gao T."/>
            <person name="Zhang H."/>
        </authorList>
    </citation>
    <scope>NUCLEOTIDE SEQUENCE</scope>
    <source>
        <strain evidence="3">K16</strain>
    </source>
</reference>
<evidence type="ECO:0000259" key="2">
    <source>
        <dbReference type="Pfam" id="PF13456"/>
    </source>
</evidence>
<accession>A0AAE1T4D1</accession>
<dbReference type="SUPFAM" id="SSF53098">
    <property type="entry name" value="Ribonuclease H-like"/>
    <property type="match status" value="1"/>
</dbReference>
<proteinExistence type="predicted"/>
<dbReference type="GO" id="GO:0004523">
    <property type="term" value="F:RNA-DNA hybrid ribonuclease activity"/>
    <property type="evidence" value="ECO:0007669"/>
    <property type="project" value="InterPro"/>
</dbReference>
<dbReference type="InterPro" id="IPR053151">
    <property type="entry name" value="RNase_H-like"/>
</dbReference>
<dbReference type="AlphaFoldDB" id="A0AAE1T4D1"/>
<keyword evidence="4" id="KW-1185">Reference proteome</keyword>
<dbReference type="Proteomes" id="UP001289374">
    <property type="component" value="Unassembled WGS sequence"/>
</dbReference>
<keyword evidence="1" id="KW-1133">Transmembrane helix</keyword>
<feature type="domain" description="RNase H type-1" evidence="2">
    <location>
        <begin position="61"/>
        <end position="160"/>
    </location>
</feature>
<dbReference type="GO" id="GO:0003676">
    <property type="term" value="F:nucleic acid binding"/>
    <property type="evidence" value="ECO:0007669"/>
    <property type="project" value="InterPro"/>
</dbReference>
<evidence type="ECO:0000256" key="1">
    <source>
        <dbReference type="SAM" id="Phobius"/>
    </source>
</evidence>
<dbReference type="Pfam" id="PF13456">
    <property type="entry name" value="RVT_3"/>
    <property type="match status" value="1"/>
</dbReference>
<keyword evidence="1" id="KW-0472">Membrane</keyword>
<feature type="transmembrane region" description="Helical" evidence="1">
    <location>
        <begin position="186"/>
        <end position="204"/>
    </location>
</feature>
<protein>
    <recommendedName>
        <fullName evidence="2">RNase H type-1 domain-containing protein</fullName>
    </recommendedName>
</protein>
<dbReference type="InterPro" id="IPR036397">
    <property type="entry name" value="RNaseH_sf"/>
</dbReference>
<dbReference type="PANTHER" id="PTHR47723">
    <property type="entry name" value="OS05G0353850 PROTEIN"/>
    <property type="match status" value="1"/>
</dbReference>
<dbReference type="InterPro" id="IPR044730">
    <property type="entry name" value="RNase_H-like_dom_plant"/>
</dbReference>
<dbReference type="EMBL" id="JACGWL010000901">
    <property type="protein sequence ID" value="KAK4381333.1"/>
    <property type="molecule type" value="Genomic_DNA"/>
</dbReference>